<dbReference type="Gene3D" id="2.60.120.330">
    <property type="entry name" value="B-lactam Antibiotic, Isopenicillin N Synthase, Chain"/>
    <property type="match status" value="1"/>
</dbReference>
<dbReference type="PROSITE" id="PS50206">
    <property type="entry name" value="RHODANESE_3"/>
    <property type="match status" value="1"/>
</dbReference>
<feature type="domain" description="Rhodanese" evidence="7">
    <location>
        <begin position="203"/>
        <end position="241"/>
    </location>
</feature>
<keyword evidence="2 5" id="KW-0479">Metal-binding</keyword>
<feature type="domain" description="Fe2OG dioxygenase" evidence="8">
    <location>
        <begin position="228"/>
        <end position="328"/>
    </location>
</feature>
<gene>
    <name evidence="9" type="ORF">F3Y22_tig00110187pilonHSYRG00455</name>
</gene>
<keyword evidence="10" id="KW-1185">Reference proteome</keyword>
<comment type="caution">
    <text evidence="9">The sequence shown here is derived from an EMBL/GenBank/DDBJ whole genome shotgun (WGS) entry which is preliminary data.</text>
</comment>
<dbReference type="InterPro" id="IPR050295">
    <property type="entry name" value="Plant_2OG-oxidoreductases"/>
</dbReference>
<evidence type="ECO:0000256" key="5">
    <source>
        <dbReference type="RuleBase" id="RU003682"/>
    </source>
</evidence>
<feature type="region of interest" description="Disordered" evidence="6">
    <location>
        <begin position="53"/>
        <end position="72"/>
    </location>
</feature>
<dbReference type="Pfam" id="PF03171">
    <property type="entry name" value="2OG-FeII_Oxy"/>
    <property type="match status" value="1"/>
</dbReference>
<sequence>MAAAPTFFPADTDSFFHKLFSWKSLLMEEEQVNLGSSIEVPCVQEVAKGAPTQVPLRYQRPDQDPIDSSSTSQQVPVIDMQKLLSADSMDVELENLHHACKDWGFFQLRNHGVSSSLVEKVKKGIEGLFKLPMEEKKKLWQRTGELEGFGQAFVVSEEQKLDWGDMFFISSLPTHLRKPHLFQNLPLPFRDDIEAYSVEVNNLALKMLGFQAKALRMDPDDMRIFEGGYQTLRMNYYPPCPQPEVAIGLTPHTDGVGITILLQINEMEGLQIKKDGAWIPIKPLPDAFVVNIGDILEIITNGTYPSIEHRAVVNSENERLSIATFHCPRLEAQMGPAPSLVTSQTPPQFKTLVVSHYLKGLFKRKLEGKSYLDDLRIEN</sequence>
<dbReference type="PANTHER" id="PTHR47991">
    <property type="entry name" value="OXOGLUTARATE/IRON-DEPENDENT DIOXYGENASE"/>
    <property type="match status" value="1"/>
</dbReference>
<dbReference type="SUPFAM" id="SSF51197">
    <property type="entry name" value="Clavaminate synthase-like"/>
    <property type="match status" value="1"/>
</dbReference>
<evidence type="ECO:0000313" key="9">
    <source>
        <dbReference type="EMBL" id="KAE8715036.1"/>
    </source>
</evidence>
<dbReference type="GO" id="GO:0046872">
    <property type="term" value="F:metal ion binding"/>
    <property type="evidence" value="ECO:0007669"/>
    <property type="project" value="UniProtKB-KW"/>
</dbReference>
<evidence type="ECO:0000259" key="8">
    <source>
        <dbReference type="PROSITE" id="PS51471"/>
    </source>
</evidence>
<dbReference type="EMBL" id="VEPZ02000867">
    <property type="protein sequence ID" value="KAE8715036.1"/>
    <property type="molecule type" value="Genomic_DNA"/>
</dbReference>
<dbReference type="InterPro" id="IPR044861">
    <property type="entry name" value="IPNS-like_FE2OG_OXY"/>
</dbReference>
<evidence type="ECO:0000256" key="2">
    <source>
        <dbReference type="ARBA" id="ARBA00022723"/>
    </source>
</evidence>
<dbReference type="InterPro" id="IPR027443">
    <property type="entry name" value="IPNS-like_sf"/>
</dbReference>
<dbReference type="InterPro" id="IPR001763">
    <property type="entry name" value="Rhodanese-like_dom"/>
</dbReference>
<dbReference type="AlphaFoldDB" id="A0A6A3BDG9"/>
<dbReference type="Pfam" id="PF14226">
    <property type="entry name" value="DIOX_N"/>
    <property type="match status" value="1"/>
</dbReference>
<dbReference type="OrthoDB" id="288590at2759"/>
<dbReference type="InterPro" id="IPR005123">
    <property type="entry name" value="Oxoglu/Fe-dep_dioxygenase_dom"/>
</dbReference>
<accession>A0A6A3BDG9</accession>
<name>A0A6A3BDG9_HIBSY</name>
<dbReference type="PROSITE" id="PS51471">
    <property type="entry name" value="FE2OG_OXY"/>
    <property type="match status" value="1"/>
</dbReference>
<evidence type="ECO:0000313" key="10">
    <source>
        <dbReference type="Proteomes" id="UP000436088"/>
    </source>
</evidence>
<keyword evidence="4 5" id="KW-0408">Iron</keyword>
<evidence type="ECO:0000256" key="3">
    <source>
        <dbReference type="ARBA" id="ARBA00023002"/>
    </source>
</evidence>
<dbReference type="InterPro" id="IPR026992">
    <property type="entry name" value="DIOX_N"/>
</dbReference>
<dbReference type="Proteomes" id="UP000436088">
    <property type="component" value="Unassembled WGS sequence"/>
</dbReference>
<dbReference type="GO" id="GO:0016491">
    <property type="term" value="F:oxidoreductase activity"/>
    <property type="evidence" value="ECO:0007669"/>
    <property type="project" value="UniProtKB-KW"/>
</dbReference>
<evidence type="ECO:0000259" key="7">
    <source>
        <dbReference type="PROSITE" id="PS50206"/>
    </source>
</evidence>
<comment type="similarity">
    <text evidence="1 5">Belongs to the iron/ascorbate-dependent oxidoreductase family.</text>
</comment>
<proteinExistence type="inferred from homology"/>
<protein>
    <submittedName>
        <fullName evidence="9">Xyloglucan endo-transglycosylase</fullName>
    </submittedName>
</protein>
<dbReference type="FunFam" id="2.60.120.330:FF:000001">
    <property type="entry name" value="Protein SRG1"/>
    <property type="match status" value="1"/>
</dbReference>
<evidence type="ECO:0000256" key="1">
    <source>
        <dbReference type="ARBA" id="ARBA00008056"/>
    </source>
</evidence>
<evidence type="ECO:0000256" key="4">
    <source>
        <dbReference type="ARBA" id="ARBA00023004"/>
    </source>
</evidence>
<evidence type="ECO:0000256" key="6">
    <source>
        <dbReference type="SAM" id="MobiDB-lite"/>
    </source>
</evidence>
<keyword evidence="3 5" id="KW-0560">Oxidoreductase</keyword>
<reference evidence="9" key="1">
    <citation type="submission" date="2019-09" db="EMBL/GenBank/DDBJ databases">
        <title>Draft genome information of white flower Hibiscus syriacus.</title>
        <authorList>
            <person name="Kim Y.-M."/>
        </authorList>
    </citation>
    <scope>NUCLEOTIDE SEQUENCE [LARGE SCALE GENOMIC DNA]</scope>
    <source>
        <strain evidence="9">YM2019G1</strain>
    </source>
</reference>
<organism evidence="9 10">
    <name type="scientific">Hibiscus syriacus</name>
    <name type="common">Rose of Sharon</name>
    <dbReference type="NCBI Taxonomy" id="106335"/>
    <lineage>
        <taxon>Eukaryota</taxon>
        <taxon>Viridiplantae</taxon>
        <taxon>Streptophyta</taxon>
        <taxon>Embryophyta</taxon>
        <taxon>Tracheophyta</taxon>
        <taxon>Spermatophyta</taxon>
        <taxon>Magnoliopsida</taxon>
        <taxon>eudicotyledons</taxon>
        <taxon>Gunneridae</taxon>
        <taxon>Pentapetalae</taxon>
        <taxon>rosids</taxon>
        <taxon>malvids</taxon>
        <taxon>Malvales</taxon>
        <taxon>Malvaceae</taxon>
        <taxon>Malvoideae</taxon>
        <taxon>Hibiscus</taxon>
    </lineage>
</organism>